<accession>A0A848LHD8</accession>
<sequence length="194" mass="20914">MKALVRSLLFVSALSSAACNVTPEEAAAMEAEALATQEQAATTNIYNYCPNTIPGPPALPTTAPVPLSSLPTTRPLYPPNAGLMSAYTVIVADPSDTNRFIAFGFDVVGHRTQFYVSGDLRTGELRRLNVQIANDIEVIEQTSGYDPGFSWGSSSQVGGPIIPRPTVHEGAWKTAFNNRYQLNEIMMRPTTPVP</sequence>
<proteinExistence type="predicted"/>
<dbReference type="EMBL" id="JABBJJ010000069">
    <property type="protein sequence ID" value="NMO16511.1"/>
    <property type="molecule type" value="Genomic_DNA"/>
</dbReference>
<feature type="signal peptide" evidence="1">
    <location>
        <begin position="1"/>
        <end position="17"/>
    </location>
</feature>
<reference evidence="2 3" key="1">
    <citation type="submission" date="2020-04" db="EMBL/GenBank/DDBJ databases">
        <title>Draft genome of Pyxidicoccus fallax type strain.</title>
        <authorList>
            <person name="Whitworth D.E."/>
        </authorList>
    </citation>
    <scope>NUCLEOTIDE SEQUENCE [LARGE SCALE GENOMIC DNA]</scope>
    <source>
        <strain evidence="2 3">DSM 14698</strain>
    </source>
</reference>
<dbReference type="RefSeq" id="WP_169345798.1">
    <property type="nucleotide sequence ID" value="NZ_JABBJJ010000069.1"/>
</dbReference>
<feature type="chain" id="PRO_5032800432" description="Lipoprotein" evidence="1">
    <location>
        <begin position="18"/>
        <end position="194"/>
    </location>
</feature>
<evidence type="ECO:0008006" key="4">
    <source>
        <dbReference type="Google" id="ProtNLM"/>
    </source>
</evidence>
<evidence type="ECO:0000256" key="1">
    <source>
        <dbReference type="SAM" id="SignalP"/>
    </source>
</evidence>
<evidence type="ECO:0000313" key="3">
    <source>
        <dbReference type="Proteomes" id="UP000518300"/>
    </source>
</evidence>
<protein>
    <recommendedName>
        <fullName evidence="4">Lipoprotein</fullName>
    </recommendedName>
</protein>
<keyword evidence="3" id="KW-1185">Reference proteome</keyword>
<keyword evidence="1" id="KW-0732">Signal</keyword>
<dbReference type="PROSITE" id="PS51257">
    <property type="entry name" value="PROKAR_LIPOPROTEIN"/>
    <property type="match status" value="1"/>
</dbReference>
<dbReference type="AlphaFoldDB" id="A0A848LHD8"/>
<name>A0A848LHD8_9BACT</name>
<gene>
    <name evidence="2" type="ORF">HG543_16835</name>
</gene>
<evidence type="ECO:0000313" key="2">
    <source>
        <dbReference type="EMBL" id="NMO16511.1"/>
    </source>
</evidence>
<organism evidence="2 3">
    <name type="scientific">Pyxidicoccus fallax</name>
    <dbReference type="NCBI Taxonomy" id="394095"/>
    <lineage>
        <taxon>Bacteria</taxon>
        <taxon>Pseudomonadati</taxon>
        <taxon>Myxococcota</taxon>
        <taxon>Myxococcia</taxon>
        <taxon>Myxococcales</taxon>
        <taxon>Cystobacterineae</taxon>
        <taxon>Myxococcaceae</taxon>
        <taxon>Pyxidicoccus</taxon>
    </lineage>
</organism>
<comment type="caution">
    <text evidence="2">The sequence shown here is derived from an EMBL/GenBank/DDBJ whole genome shotgun (WGS) entry which is preliminary data.</text>
</comment>
<dbReference type="Proteomes" id="UP000518300">
    <property type="component" value="Unassembled WGS sequence"/>
</dbReference>